<sequence>METVTSLPLISNLKTLSPLCSIYAGLCMPVLKIVGHGCNCFTWKLLSGAVPLRIVFVPGHCKHIFAHTLQSLLTLGRTKRCAMICAEAFAPGWLKMTTGAEPFTEPMRSACSGAYISAASGKNLPCPKTTELYRKFAITLYTISRYRKILDCLNFAI</sequence>
<gene>
    <name evidence="1" type="ORF">EVAR_35289_1</name>
</gene>
<dbReference type="OrthoDB" id="7451474at2759"/>
<accession>A0A4C1XM91</accession>
<dbReference type="Proteomes" id="UP000299102">
    <property type="component" value="Unassembled WGS sequence"/>
</dbReference>
<keyword evidence="2" id="KW-1185">Reference proteome</keyword>
<evidence type="ECO:0000313" key="2">
    <source>
        <dbReference type="Proteomes" id="UP000299102"/>
    </source>
</evidence>
<dbReference type="AlphaFoldDB" id="A0A4C1XM91"/>
<proteinExistence type="predicted"/>
<reference evidence="1 2" key="1">
    <citation type="journal article" date="2019" name="Commun. Biol.">
        <title>The bagworm genome reveals a unique fibroin gene that provides high tensile strength.</title>
        <authorList>
            <person name="Kono N."/>
            <person name="Nakamura H."/>
            <person name="Ohtoshi R."/>
            <person name="Tomita M."/>
            <person name="Numata K."/>
            <person name="Arakawa K."/>
        </authorList>
    </citation>
    <scope>NUCLEOTIDE SEQUENCE [LARGE SCALE GENOMIC DNA]</scope>
</reference>
<organism evidence="1 2">
    <name type="scientific">Eumeta variegata</name>
    <name type="common">Bagworm moth</name>
    <name type="synonym">Eumeta japonica</name>
    <dbReference type="NCBI Taxonomy" id="151549"/>
    <lineage>
        <taxon>Eukaryota</taxon>
        <taxon>Metazoa</taxon>
        <taxon>Ecdysozoa</taxon>
        <taxon>Arthropoda</taxon>
        <taxon>Hexapoda</taxon>
        <taxon>Insecta</taxon>
        <taxon>Pterygota</taxon>
        <taxon>Neoptera</taxon>
        <taxon>Endopterygota</taxon>
        <taxon>Lepidoptera</taxon>
        <taxon>Glossata</taxon>
        <taxon>Ditrysia</taxon>
        <taxon>Tineoidea</taxon>
        <taxon>Psychidae</taxon>
        <taxon>Oiketicinae</taxon>
        <taxon>Eumeta</taxon>
    </lineage>
</organism>
<dbReference type="EMBL" id="BGZK01000869">
    <property type="protein sequence ID" value="GBP63399.1"/>
    <property type="molecule type" value="Genomic_DNA"/>
</dbReference>
<protein>
    <submittedName>
        <fullName evidence="1">Uncharacterized protein</fullName>
    </submittedName>
</protein>
<evidence type="ECO:0000313" key="1">
    <source>
        <dbReference type="EMBL" id="GBP63399.1"/>
    </source>
</evidence>
<comment type="caution">
    <text evidence="1">The sequence shown here is derived from an EMBL/GenBank/DDBJ whole genome shotgun (WGS) entry which is preliminary data.</text>
</comment>
<name>A0A4C1XM91_EUMVA</name>